<evidence type="ECO:0000313" key="1">
    <source>
        <dbReference type="EMBL" id="MFD1926885.1"/>
    </source>
</evidence>
<dbReference type="PANTHER" id="PTHR35586:SF1">
    <property type="entry name" value="SLL1691 PROTEIN"/>
    <property type="match status" value="1"/>
</dbReference>
<dbReference type="RefSeq" id="WP_381535536.1">
    <property type="nucleotide sequence ID" value="NZ_JBHUGI010000004.1"/>
</dbReference>
<dbReference type="EMBL" id="JBHUGI010000004">
    <property type="protein sequence ID" value="MFD1926885.1"/>
    <property type="molecule type" value="Genomic_DNA"/>
</dbReference>
<dbReference type="Proteomes" id="UP001597218">
    <property type="component" value="Unassembled WGS sequence"/>
</dbReference>
<comment type="caution">
    <text evidence="1">The sequence shown here is derived from an EMBL/GenBank/DDBJ whole genome shotgun (WGS) entry which is preliminary data.</text>
</comment>
<reference evidence="2" key="1">
    <citation type="journal article" date="2019" name="Int. J. Syst. Evol. Microbiol.">
        <title>The Global Catalogue of Microorganisms (GCM) 10K type strain sequencing project: providing services to taxonomists for standard genome sequencing and annotation.</title>
        <authorList>
            <consortium name="The Broad Institute Genomics Platform"/>
            <consortium name="The Broad Institute Genome Sequencing Center for Infectious Disease"/>
            <person name="Wu L."/>
            <person name="Ma J."/>
        </authorList>
    </citation>
    <scope>NUCLEOTIDE SEQUENCE [LARGE SCALE GENOMIC DNA]</scope>
    <source>
        <strain evidence="2">CGMCC 4.7177</strain>
    </source>
</reference>
<proteinExistence type="predicted"/>
<protein>
    <submittedName>
        <fullName evidence="1">Rpn family recombination-promoting nuclease/putative transposase</fullName>
    </submittedName>
</protein>
<organism evidence="1 2">
    <name type="scientific">Sporosarcina siberiensis</name>
    <dbReference type="NCBI Taxonomy" id="1365606"/>
    <lineage>
        <taxon>Bacteria</taxon>
        <taxon>Bacillati</taxon>
        <taxon>Bacillota</taxon>
        <taxon>Bacilli</taxon>
        <taxon>Bacillales</taxon>
        <taxon>Caryophanaceae</taxon>
        <taxon>Sporosarcina</taxon>
    </lineage>
</organism>
<sequence>MTSLLVLERPRSYGVDVVNQDGLWKKVIGDLFKDFLLFFAPDLHGEVDFFKTPDFLQQELFKELLDNKKGTNHADQIVKVHMKDGKEKWILVHIEVEGSADADFPKRMFRYFYRIFDKFEREIVAFAVMTGPGKIERPLGFTYSYFGTTLNYAYNVHKVSDYDAADLVQSNRLFSKVLLAAKYFHQTENKADQRYRFKQKLMREVLKLEGHSRESITAVFYFIDYLLRLPEEMTRQLTETMLAELREEREKMVQHDSDDLSSTLAEFMAIETQAALELGIEQGIEQGSENSKKDFALALLNENFEVDYIAKLTGLSVIEIEKLKKVI</sequence>
<name>A0ABW4SBX8_9BACL</name>
<keyword evidence="2" id="KW-1185">Reference proteome</keyword>
<accession>A0ABW4SBX8</accession>
<dbReference type="PANTHER" id="PTHR35586">
    <property type="entry name" value="SLL1691 PROTEIN"/>
    <property type="match status" value="1"/>
</dbReference>
<gene>
    <name evidence="1" type="ORF">ACFSFY_02190</name>
</gene>
<evidence type="ECO:0000313" key="2">
    <source>
        <dbReference type="Proteomes" id="UP001597218"/>
    </source>
</evidence>